<evidence type="ECO:0000256" key="12">
    <source>
        <dbReference type="ARBA" id="ARBA00023136"/>
    </source>
</evidence>
<dbReference type="Gene3D" id="3.30.565.10">
    <property type="entry name" value="Histidine kinase-like ATPase, C-terminal domain"/>
    <property type="match status" value="1"/>
</dbReference>
<dbReference type="SMART" id="SM00388">
    <property type="entry name" value="HisKA"/>
    <property type="match status" value="1"/>
</dbReference>
<keyword evidence="7" id="KW-0547">Nucleotide-binding</keyword>
<evidence type="ECO:0000256" key="1">
    <source>
        <dbReference type="ARBA" id="ARBA00000085"/>
    </source>
</evidence>
<evidence type="ECO:0000256" key="13">
    <source>
        <dbReference type="SAM" id="Phobius"/>
    </source>
</evidence>
<evidence type="ECO:0000313" key="15">
    <source>
        <dbReference type="EMBL" id="NMH64057.1"/>
    </source>
</evidence>
<dbReference type="Gene3D" id="1.10.287.130">
    <property type="match status" value="1"/>
</dbReference>
<evidence type="ECO:0000313" key="16">
    <source>
        <dbReference type="Proteomes" id="UP000737113"/>
    </source>
</evidence>
<gene>
    <name evidence="15" type="ORF">HC757_02555</name>
</gene>
<dbReference type="Pfam" id="PF00512">
    <property type="entry name" value="HisKA"/>
    <property type="match status" value="1"/>
</dbReference>
<keyword evidence="4" id="KW-0597">Phosphoprotein</keyword>
<keyword evidence="10 13" id="KW-1133">Transmembrane helix</keyword>
<dbReference type="GO" id="GO:0005886">
    <property type="term" value="C:plasma membrane"/>
    <property type="evidence" value="ECO:0007669"/>
    <property type="project" value="TreeGrafter"/>
</dbReference>
<keyword evidence="11" id="KW-0902">Two-component regulatory system</keyword>
<keyword evidence="9" id="KW-0067">ATP-binding</keyword>
<evidence type="ECO:0000256" key="5">
    <source>
        <dbReference type="ARBA" id="ARBA00022679"/>
    </source>
</evidence>
<dbReference type="PRINTS" id="PR00344">
    <property type="entry name" value="BCTRLSENSOR"/>
</dbReference>
<evidence type="ECO:0000256" key="11">
    <source>
        <dbReference type="ARBA" id="ARBA00023012"/>
    </source>
</evidence>
<feature type="transmembrane region" description="Helical" evidence="13">
    <location>
        <begin position="172"/>
        <end position="194"/>
    </location>
</feature>
<evidence type="ECO:0000256" key="7">
    <source>
        <dbReference type="ARBA" id="ARBA00022741"/>
    </source>
</evidence>
<evidence type="ECO:0000256" key="6">
    <source>
        <dbReference type="ARBA" id="ARBA00022692"/>
    </source>
</evidence>
<comment type="caution">
    <text evidence="15">The sequence shown here is derived from an EMBL/GenBank/DDBJ whole genome shotgun (WGS) entry which is preliminary data.</text>
</comment>
<dbReference type="PANTHER" id="PTHR45436:SF14">
    <property type="entry name" value="SENSOR PROTEIN QSEC"/>
    <property type="match status" value="1"/>
</dbReference>
<evidence type="ECO:0000256" key="9">
    <source>
        <dbReference type="ARBA" id="ARBA00022840"/>
    </source>
</evidence>
<dbReference type="InterPro" id="IPR003594">
    <property type="entry name" value="HATPase_dom"/>
</dbReference>
<evidence type="ECO:0000256" key="3">
    <source>
        <dbReference type="ARBA" id="ARBA00012438"/>
    </source>
</evidence>
<keyword evidence="8 15" id="KW-0418">Kinase</keyword>
<dbReference type="InterPro" id="IPR005467">
    <property type="entry name" value="His_kinase_dom"/>
</dbReference>
<dbReference type="CDD" id="cd00082">
    <property type="entry name" value="HisKA"/>
    <property type="match status" value="1"/>
</dbReference>
<dbReference type="InterPro" id="IPR004358">
    <property type="entry name" value="Sig_transdc_His_kin-like_C"/>
</dbReference>
<dbReference type="EC" id="2.7.13.3" evidence="3"/>
<dbReference type="InterPro" id="IPR050428">
    <property type="entry name" value="TCS_sensor_his_kinase"/>
</dbReference>
<name>A0A972JK73_9GAMM</name>
<dbReference type="EMBL" id="JAAXYH010000001">
    <property type="protein sequence ID" value="NMH64057.1"/>
    <property type="molecule type" value="Genomic_DNA"/>
</dbReference>
<organism evidence="15 16">
    <name type="scientific">Shewanella salipaludis</name>
    <dbReference type="NCBI Taxonomy" id="2723052"/>
    <lineage>
        <taxon>Bacteria</taxon>
        <taxon>Pseudomonadati</taxon>
        <taxon>Pseudomonadota</taxon>
        <taxon>Gammaproteobacteria</taxon>
        <taxon>Alteromonadales</taxon>
        <taxon>Shewanellaceae</taxon>
        <taxon>Shewanella</taxon>
    </lineage>
</organism>
<evidence type="ECO:0000256" key="4">
    <source>
        <dbReference type="ARBA" id="ARBA00022553"/>
    </source>
</evidence>
<protein>
    <recommendedName>
        <fullName evidence="3">histidine kinase</fullName>
        <ecNumber evidence="3">2.7.13.3</ecNumber>
    </recommendedName>
</protein>
<proteinExistence type="predicted"/>
<dbReference type="Proteomes" id="UP000737113">
    <property type="component" value="Unassembled WGS sequence"/>
</dbReference>
<keyword evidence="12 13" id="KW-0472">Membrane</keyword>
<keyword evidence="16" id="KW-1185">Reference proteome</keyword>
<dbReference type="SMART" id="SM00387">
    <property type="entry name" value="HATPase_c"/>
    <property type="match status" value="1"/>
</dbReference>
<dbReference type="PANTHER" id="PTHR45436">
    <property type="entry name" value="SENSOR HISTIDINE KINASE YKOH"/>
    <property type="match status" value="1"/>
</dbReference>
<dbReference type="AlphaFoldDB" id="A0A972JK73"/>
<sequence length="466" mass="52555">MYSLRLLLTALMLLGTVLSVGISSWFSTQDARHQIEELFDAQMVQTAKLLGLFYHYEVPQEHEAALLKPRVLQVPTSGAESFTEQADALKLAYEHKLAFQIWSRDKRVLFLSDNIGAEPLTEFTQGYHRRSYGGELWHVFSYYSPEDSIWIITAQQDEVRQELVSQIMHNALVVPALVVPFMLLIISLISYWLFRPISRLEKILSARSARDLTPLTLPLPRELMPVRAALNLYIGSIARFLERERRFSADAAHEFKTPLSVIKLHQDGLREMLADMPQAKVHLNAIDAGVERLSHTLEQLLLLARVDSLDELHLEPCSVLNLVEDSLNQLMPLIADYEWQIEVDPGFIIQAEPFYLELVFKNLLENACKYSPQASLIEVSAHRIGKEVEIRIADRGEGMTSEQLANAVERFYRVNENQGNGSGLGLSICSHILELHGGRLSLAQRSGGGLIVSLRLPAALPLTLES</sequence>
<dbReference type="RefSeq" id="WP_169562722.1">
    <property type="nucleotide sequence ID" value="NZ_JAAXYH010000001.1"/>
</dbReference>
<dbReference type="Pfam" id="PF02518">
    <property type="entry name" value="HATPase_c"/>
    <property type="match status" value="1"/>
</dbReference>
<comment type="catalytic activity">
    <reaction evidence="1">
        <text>ATP + protein L-histidine = ADP + protein N-phospho-L-histidine.</text>
        <dbReference type="EC" id="2.7.13.3"/>
    </reaction>
</comment>
<dbReference type="CDD" id="cd00075">
    <property type="entry name" value="HATPase"/>
    <property type="match status" value="1"/>
</dbReference>
<dbReference type="InterPro" id="IPR036890">
    <property type="entry name" value="HATPase_C_sf"/>
</dbReference>
<keyword evidence="5" id="KW-0808">Transferase</keyword>
<keyword evidence="6 13" id="KW-0812">Transmembrane</keyword>
<evidence type="ECO:0000256" key="10">
    <source>
        <dbReference type="ARBA" id="ARBA00022989"/>
    </source>
</evidence>
<accession>A0A972JK73</accession>
<dbReference type="InterPro" id="IPR036097">
    <property type="entry name" value="HisK_dim/P_sf"/>
</dbReference>
<dbReference type="InterPro" id="IPR003661">
    <property type="entry name" value="HisK_dim/P_dom"/>
</dbReference>
<dbReference type="PROSITE" id="PS50109">
    <property type="entry name" value="HIS_KIN"/>
    <property type="match status" value="1"/>
</dbReference>
<dbReference type="SUPFAM" id="SSF47384">
    <property type="entry name" value="Homodimeric domain of signal transducing histidine kinase"/>
    <property type="match status" value="1"/>
</dbReference>
<reference evidence="15" key="1">
    <citation type="submission" date="2020-04" db="EMBL/GenBank/DDBJ databases">
        <title>Description of Shewanella salipaludis sp. nov., isolated from a salt marsh.</title>
        <authorList>
            <person name="Park S."/>
            <person name="Yoon J.-H."/>
        </authorList>
    </citation>
    <scope>NUCLEOTIDE SEQUENCE</scope>
    <source>
        <strain evidence="15">SHSM-M6</strain>
    </source>
</reference>
<dbReference type="SUPFAM" id="SSF55874">
    <property type="entry name" value="ATPase domain of HSP90 chaperone/DNA topoisomerase II/histidine kinase"/>
    <property type="match status" value="1"/>
</dbReference>
<feature type="domain" description="Histidine kinase" evidence="14">
    <location>
        <begin position="250"/>
        <end position="460"/>
    </location>
</feature>
<comment type="subcellular location">
    <subcellularLocation>
        <location evidence="2">Membrane</location>
        <topology evidence="2">Multi-pass membrane protein</topology>
    </subcellularLocation>
</comment>
<dbReference type="GO" id="GO:0000155">
    <property type="term" value="F:phosphorelay sensor kinase activity"/>
    <property type="evidence" value="ECO:0007669"/>
    <property type="project" value="InterPro"/>
</dbReference>
<dbReference type="GO" id="GO:0005524">
    <property type="term" value="F:ATP binding"/>
    <property type="evidence" value="ECO:0007669"/>
    <property type="project" value="UniProtKB-KW"/>
</dbReference>
<evidence type="ECO:0000256" key="2">
    <source>
        <dbReference type="ARBA" id="ARBA00004141"/>
    </source>
</evidence>
<evidence type="ECO:0000256" key="8">
    <source>
        <dbReference type="ARBA" id="ARBA00022777"/>
    </source>
</evidence>
<evidence type="ECO:0000259" key="14">
    <source>
        <dbReference type="PROSITE" id="PS50109"/>
    </source>
</evidence>